<dbReference type="GO" id="GO:0003677">
    <property type="term" value="F:DNA binding"/>
    <property type="evidence" value="ECO:0007669"/>
    <property type="project" value="UniProtKB-KW"/>
</dbReference>
<reference evidence="5 6" key="1">
    <citation type="submission" date="2020-08" db="EMBL/GenBank/DDBJ databases">
        <title>Genomic Encyclopedia of Type Strains, Phase IV (KMG-IV): sequencing the most valuable type-strain genomes for metagenomic binning, comparative biology and taxonomic classification.</title>
        <authorList>
            <person name="Goeker M."/>
        </authorList>
    </citation>
    <scope>NUCLEOTIDE SEQUENCE [LARGE SCALE GENOMIC DNA]</scope>
    <source>
        <strain evidence="5 6">DSM 17976</strain>
    </source>
</reference>
<dbReference type="EMBL" id="JACIBY010000008">
    <property type="protein sequence ID" value="MBB3839841.1"/>
    <property type="molecule type" value="Genomic_DNA"/>
</dbReference>
<dbReference type="SUPFAM" id="SSF116734">
    <property type="entry name" value="DNA methylase specificity domain"/>
    <property type="match status" value="2"/>
</dbReference>
<dbReference type="CDD" id="cd17253">
    <property type="entry name" value="RMtype1_S_Eco933I-TRD2-CR2_like"/>
    <property type="match status" value="1"/>
</dbReference>
<dbReference type="GO" id="GO:0009307">
    <property type="term" value="P:DNA restriction-modification system"/>
    <property type="evidence" value="ECO:0007669"/>
    <property type="project" value="UniProtKB-KW"/>
</dbReference>
<dbReference type="AlphaFoldDB" id="A0A7W5ZMX6"/>
<dbReference type="Proteomes" id="UP000541352">
    <property type="component" value="Unassembled WGS sequence"/>
</dbReference>
<dbReference type="PANTHER" id="PTHR30408">
    <property type="entry name" value="TYPE-1 RESTRICTION ENZYME ECOKI SPECIFICITY PROTEIN"/>
    <property type="match status" value="1"/>
</dbReference>
<dbReference type="EC" id="3.1.21.3" evidence="5"/>
<evidence type="ECO:0000256" key="2">
    <source>
        <dbReference type="ARBA" id="ARBA00022747"/>
    </source>
</evidence>
<dbReference type="RefSeq" id="WP_183976430.1">
    <property type="nucleotide sequence ID" value="NZ_JACIBY010000008.1"/>
</dbReference>
<evidence type="ECO:0000256" key="1">
    <source>
        <dbReference type="ARBA" id="ARBA00010923"/>
    </source>
</evidence>
<feature type="domain" description="Type I restriction modification DNA specificity" evidence="4">
    <location>
        <begin position="217"/>
        <end position="369"/>
    </location>
</feature>
<feature type="domain" description="Type I restriction modification DNA specificity" evidence="4">
    <location>
        <begin position="13"/>
        <end position="181"/>
    </location>
</feature>
<evidence type="ECO:0000256" key="3">
    <source>
        <dbReference type="ARBA" id="ARBA00023125"/>
    </source>
</evidence>
<keyword evidence="6" id="KW-1185">Reference proteome</keyword>
<organism evidence="5 6">
    <name type="scientific">Runella defluvii</name>
    <dbReference type="NCBI Taxonomy" id="370973"/>
    <lineage>
        <taxon>Bacteria</taxon>
        <taxon>Pseudomonadati</taxon>
        <taxon>Bacteroidota</taxon>
        <taxon>Cytophagia</taxon>
        <taxon>Cytophagales</taxon>
        <taxon>Spirosomataceae</taxon>
        <taxon>Runella</taxon>
    </lineage>
</organism>
<dbReference type="InterPro" id="IPR052021">
    <property type="entry name" value="Type-I_RS_S_subunit"/>
</dbReference>
<dbReference type="Gene3D" id="3.90.220.20">
    <property type="entry name" value="DNA methylase specificity domains"/>
    <property type="match status" value="2"/>
</dbReference>
<name>A0A7W5ZMX6_9BACT</name>
<evidence type="ECO:0000313" key="5">
    <source>
        <dbReference type="EMBL" id="MBB3839841.1"/>
    </source>
</evidence>
<protein>
    <submittedName>
        <fullName evidence="5">Type I restriction enzyme S subunit</fullName>
        <ecNumber evidence="5">3.1.21.3</ecNumber>
    </submittedName>
</protein>
<dbReference type="GO" id="GO:0009035">
    <property type="term" value="F:type I site-specific deoxyribonuclease activity"/>
    <property type="evidence" value="ECO:0007669"/>
    <property type="project" value="UniProtKB-EC"/>
</dbReference>
<proteinExistence type="inferred from homology"/>
<dbReference type="Pfam" id="PF01420">
    <property type="entry name" value="Methylase_S"/>
    <property type="match status" value="2"/>
</dbReference>
<comment type="similarity">
    <text evidence="1">Belongs to the type-I restriction system S methylase family.</text>
</comment>
<evidence type="ECO:0000313" key="6">
    <source>
        <dbReference type="Proteomes" id="UP000541352"/>
    </source>
</evidence>
<dbReference type="InterPro" id="IPR044946">
    <property type="entry name" value="Restrct_endonuc_typeI_TRD_sf"/>
</dbReference>
<keyword evidence="5" id="KW-0378">Hydrolase</keyword>
<accession>A0A7W5ZMX6</accession>
<gene>
    <name evidence="5" type="ORF">FHS57_003852</name>
</gene>
<keyword evidence="2" id="KW-0680">Restriction system</keyword>
<evidence type="ECO:0000259" key="4">
    <source>
        <dbReference type="Pfam" id="PF01420"/>
    </source>
</evidence>
<comment type="caution">
    <text evidence="5">The sequence shown here is derived from an EMBL/GenBank/DDBJ whole genome shotgun (WGS) entry which is preliminary data.</text>
</comment>
<dbReference type="InterPro" id="IPR000055">
    <property type="entry name" value="Restrct_endonuc_typeI_TRD"/>
</dbReference>
<keyword evidence="3" id="KW-0238">DNA-binding</keyword>
<sequence length="411" mass="46923">MEIETIKNNSGVKWEIYNFVDIVEFLEGPGVRNWQFQDNGIKLINIRNLVDDKIDLTNTINHLSYNEVELKYKHFLLEEGDYVMASSGVTWGKIAEVSNEHLPLCLNTSIIKIKPKNNLLYKRYLWFFIKSIDFTSQIKRIITGSAQPNFGPSHLKQIQIPLPPLSVQKRIAEILDAADALRRKDQELLKKYDELAQAIFIDMFGDFSGKETSKCLLSEVSEITNGVTKNEKLEYSEMVDAPYLRVANVQDGYLDLSEIKSIKVKSSDYQKYQLLKSDILLTEGGDPDKLGRGTTWNEEIPGCIFQNHLFRIRVKNDSVKPFFLAKLIGSKHGKKYFLKAAKQTTGIATINSSQLKSFPVFIPPINKQMKYENLCLEVEKAKLNAILGLDYSYSLFQTLLQKAFKGELVAE</sequence>
<dbReference type="PANTHER" id="PTHR30408:SF12">
    <property type="entry name" value="TYPE I RESTRICTION ENZYME MJAVIII SPECIFICITY SUBUNIT"/>
    <property type="match status" value="1"/>
</dbReference>